<keyword evidence="3" id="KW-1185">Reference proteome</keyword>
<feature type="transmembrane region" description="Helical" evidence="1">
    <location>
        <begin position="215"/>
        <end position="236"/>
    </location>
</feature>
<reference evidence="2" key="1">
    <citation type="journal article" date="2020" name="Stud. Mycol.">
        <title>101 Dothideomycetes genomes: a test case for predicting lifestyles and emergence of pathogens.</title>
        <authorList>
            <person name="Haridas S."/>
            <person name="Albert R."/>
            <person name="Binder M."/>
            <person name="Bloem J."/>
            <person name="Labutti K."/>
            <person name="Salamov A."/>
            <person name="Andreopoulos B."/>
            <person name="Baker S."/>
            <person name="Barry K."/>
            <person name="Bills G."/>
            <person name="Bluhm B."/>
            <person name="Cannon C."/>
            <person name="Castanera R."/>
            <person name="Culley D."/>
            <person name="Daum C."/>
            <person name="Ezra D."/>
            <person name="Gonzalez J."/>
            <person name="Henrissat B."/>
            <person name="Kuo A."/>
            <person name="Liang C."/>
            <person name="Lipzen A."/>
            <person name="Lutzoni F."/>
            <person name="Magnuson J."/>
            <person name="Mondo S."/>
            <person name="Nolan M."/>
            <person name="Ohm R."/>
            <person name="Pangilinan J."/>
            <person name="Park H.-J."/>
            <person name="Ramirez L."/>
            <person name="Alfaro M."/>
            <person name="Sun H."/>
            <person name="Tritt A."/>
            <person name="Yoshinaga Y."/>
            <person name="Zwiers L.-H."/>
            <person name="Turgeon B."/>
            <person name="Goodwin S."/>
            <person name="Spatafora J."/>
            <person name="Crous P."/>
            <person name="Grigoriev I."/>
        </authorList>
    </citation>
    <scope>NUCLEOTIDE SEQUENCE</scope>
    <source>
        <strain evidence="2">CBS 107.79</strain>
    </source>
</reference>
<dbReference type="Proteomes" id="UP000800036">
    <property type="component" value="Unassembled WGS sequence"/>
</dbReference>
<feature type="transmembrane region" description="Helical" evidence="1">
    <location>
        <begin position="182"/>
        <end position="203"/>
    </location>
</feature>
<organism evidence="2 3">
    <name type="scientific">Bimuria novae-zelandiae CBS 107.79</name>
    <dbReference type="NCBI Taxonomy" id="1447943"/>
    <lineage>
        <taxon>Eukaryota</taxon>
        <taxon>Fungi</taxon>
        <taxon>Dikarya</taxon>
        <taxon>Ascomycota</taxon>
        <taxon>Pezizomycotina</taxon>
        <taxon>Dothideomycetes</taxon>
        <taxon>Pleosporomycetidae</taxon>
        <taxon>Pleosporales</taxon>
        <taxon>Massarineae</taxon>
        <taxon>Didymosphaeriaceae</taxon>
        <taxon>Bimuria</taxon>
    </lineage>
</organism>
<proteinExistence type="predicted"/>
<name>A0A6A5URE6_9PLEO</name>
<sequence>MLSHGCALSPSAAAFSSMLSAFIGSMLNGLFSGLWIAFFTGWISWFSVARIVAAGLYEFYLIIKIGTDFDSAGAQQFQSIGLHMYGGSNAGAGSAPSEVVDEEARLMQAMNHAQQNLETHYHPVVVAQFKKNRTDRYFRAVFKELERTVSAFGWLGWVWSAVYTPLSQSIFLAVHITSDRDSILLFVRALAIGVSALGLTFDYKQRYGAALGRKWGPWAFVVFNVWTSTTCLLLGYEALALLIRGIMNFSNPPIPLLLVYPIFSCIWACVSWKVLPPIDGARPGLNLLADVLMGAFAGIFVAAPAFVLWQERQFDANKSSFFGHGGSSDSESGMNLGEFLSC</sequence>
<feature type="transmembrane region" description="Helical" evidence="1">
    <location>
        <begin position="42"/>
        <end position="63"/>
    </location>
</feature>
<gene>
    <name evidence="2" type="ORF">BU23DRAFT_585009</name>
</gene>
<feature type="transmembrane region" description="Helical" evidence="1">
    <location>
        <begin position="256"/>
        <end position="275"/>
    </location>
</feature>
<feature type="transmembrane region" description="Helical" evidence="1">
    <location>
        <begin position="12"/>
        <end position="36"/>
    </location>
</feature>
<keyword evidence="1" id="KW-0472">Membrane</keyword>
<dbReference type="OrthoDB" id="3754585at2759"/>
<keyword evidence="1" id="KW-0812">Transmembrane</keyword>
<keyword evidence="1" id="KW-1133">Transmembrane helix</keyword>
<accession>A0A6A5URE6</accession>
<evidence type="ECO:0000256" key="1">
    <source>
        <dbReference type="SAM" id="Phobius"/>
    </source>
</evidence>
<dbReference type="AlphaFoldDB" id="A0A6A5URE6"/>
<feature type="transmembrane region" description="Helical" evidence="1">
    <location>
        <begin position="287"/>
        <end position="309"/>
    </location>
</feature>
<dbReference type="EMBL" id="ML976761">
    <property type="protein sequence ID" value="KAF1965476.1"/>
    <property type="molecule type" value="Genomic_DNA"/>
</dbReference>
<protein>
    <submittedName>
        <fullName evidence="2">Uncharacterized protein</fullName>
    </submittedName>
</protein>
<evidence type="ECO:0000313" key="2">
    <source>
        <dbReference type="EMBL" id="KAF1965476.1"/>
    </source>
</evidence>
<feature type="transmembrane region" description="Helical" evidence="1">
    <location>
        <begin position="152"/>
        <end position="176"/>
    </location>
</feature>
<evidence type="ECO:0000313" key="3">
    <source>
        <dbReference type="Proteomes" id="UP000800036"/>
    </source>
</evidence>